<organism evidence="1 2">
    <name type="scientific">Brassica napus</name>
    <name type="common">Rape</name>
    <dbReference type="NCBI Taxonomy" id="3708"/>
    <lineage>
        <taxon>Eukaryota</taxon>
        <taxon>Viridiplantae</taxon>
        <taxon>Streptophyta</taxon>
        <taxon>Embryophyta</taxon>
        <taxon>Tracheophyta</taxon>
        <taxon>Spermatophyta</taxon>
        <taxon>Magnoliopsida</taxon>
        <taxon>eudicotyledons</taxon>
        <taxon>Gunneridae</taxon>
        <taxon>Pentapetalae</taxon>
        <taxon>rosids</taxon>
        <taxon>malvids</taxon>
        <taxon>Brassicales</taxon>
        <taxon>Brassicaceae</taxon>
        <taxon>Brassiceae</taxon>
        <taxon>Brassica</taxon>
    </lineage>
</organism>
<evidence type="ECO:0000313" key="2">
    <source>
        <dbReference type="Proteomes" id="UP000824890"/>
    </source>
</evidence>
<feature type="non-terminal residue" evidence="1">
    <location>
        <position position="1"/>
    </location>
</feature>
<comment type="caution">
    <text evidence="1">The sequence shown here is derived from an EMBL/GenBank/DDBJ whole genome shotgun (WGS) entry which is preliminary data.</text>
</comment>
<dbReference type="EMBL" id="JAGKQM010000002">
    <property type="protein sequence ID" value="KAH0939104.1"/>
    <property type="molecule type" value="Genomic_DNA"/>
</dbReference>
<accession>A0ABQ8EBS1</accession>
<gene>
    <name evidence="1" type="ORF">HID58_006565</name>
</gene>
<protein>
    <submittedName>
        <fullName evidence="1">Uncharacterized protein</fullName>
    </submittedName>
</protein>
<dbReference type="Proteomes" id="UP000824890">
    <property type="component" value="Unassembled WGS sequence"/>
</dbReference>
<reference evidence="1 2" key="1">
    <citation type="submission" date="2021-05" db="EMBL/GenBank/DDBJ databases">
        <title>Genome Assembly of Synthetic Allotetraploid Brassica napus Reveals Homoeologous Exchanges between Subgenomes.</title>
        <authorList>
            <person name="Davis J.T."/>
        </authorList>
    </citation>
    <scope>NUCLEOTIDE SEQUENCE [LARGE SCALE GENOMIC DNA]</scope>
    <source>
        <strain evidence="2">cv. Da-Ae</strain>
        <tissue evidence="1">Seedling</tissue>
    </source>
</reference>
<keyword evidence="2" id="KW-1185">Reference proteome</keyword>
<proteinExistence type="predicted"/>
<name>A0ABQ8EBS1_BRANA</name>
<sequence>HIKSLFIFLFPLHFLRLRHSLSSLTNLLTSSSFFSLYLFGSLMSLHISLYLYQNFLLISSPLHHHHRRPSCSSPPRSFDFVAFFTTVTLITNTTDLRRRSSGVTERHLRLSVVRQRCKAGSLLLVRGRWLKLCEGGDGG</sequence>
<evidence type="ECO:0000313" key="1">
    <source>
        <dbReference type="EMBL" id="KAH0939104.1"/>
    </source>
</evidence>